<dbReference type="InterPro" id="IPR032675">
    <property type="entry name" value="LRR_dom_sf"/>
</dbReference>
<dbReference type="InterPro" id="IPR051848">
    <property type="entry name" value="PGIP"/>
</dbReference>
<dbReference type="InterPro" id="IPR013210">
    <property type="entry name" value="LRR_N_plant-typ"/>
</dbReference>
<dbReference type="Pfam" id="PF08263">
    <property type="entry name" value="LRRNT_2"/>
    <property type="match status" value="1"/>
</dbReference>
<name>A0AAP0CG44_9ASTR</name>
<dbReference type="EMBL" id="JBCNJP010000025">
    <property type="protein sequence ID" value="KAK9055461.1"/>
    <property type="molecule type" value="Genomic_DNA"/>
</dbReference>
<dbReference type="EMBL" id="JBCNJP010000025">
    <property type="protein sequence ID" value="KAK9055465.1"/>
    <property type="molecule type" value="Genomic_DNA"/>
</dbReference>
<comment type="similarity">
    <text evidence="5">Belongs to the polygalacturonase-inhibiting protein family.</text>
</comment>
<gene>
    <name evidence="9" type="ORF">SSX86_026544</name>
    <name evidence="10" type="ORF">SSX86_026548</name>
</gene>
<dbReference type="FunFam" id="3.80.10.10:FF:000348">
    <property type="entry name" value="Polygalacturonase inhibitor 1"/>
    <property type="match status" value="1"/>
</dbReference>
<feature type="signal peptide" evidence="6">
    <location>
        <begin position="1"/>
        <end position="26"/>
    </location>
</feature>
<dbReference type="PANTHER" id="PTHR48059:SF4">
    <property type="entry name" value="POLYGALACTURONASE INHIBITOR 1-RELATED"/>
    <property type="match status" value="1"/>
</dbReference>
<evidence type="ECO:0000256" key="4">
    <source>
        <dbReference type="ARBA" id="ARBA00022737"/>
    </source>
</evidence>
<dbReference type="Pfam" id="PF23598">
    <property type="entry name" value="LRR_14"/>
    <property type="match status" value="1"/>
</dbReference>
<comment type="caution">
    <text evidence="9">The sequence shown here is derived from an EMBL/GenBank/DDBJ whole genome shotgun (WGS) entry which is preliminary data.</text>
</comment>
<keyword evidence="2" id="KW-0433">Leucine-rich repeat</keyword>
<feature type="domain" description="Leucine-rich repeat-containing N-terminal plant-type" evidence="7">
    <location>
        <begin position="35"/>
        <end position="68"/>
    </location>
</feature>
<evidence type="ECO:0000256" key="2">
    <source>
        <dbReference type="ARBA" id="ARBA00022614"/>
    </source>
</evidence>
<evidence type="ECO:0000313" key="11">
    <source>
        <dbReference type="Proteomes" id="UP001408789"/>
    </source>
</evidence>
<proteinExistence type="inferred from homology"/>
<evidence type="ECO:0000313" key="10">
    <source>
        <dbReference type="EMBL" id="KAK9055465.1"/>
    </source>
</evidence>
<dbReference type="AlphaFoldDB" id="A0AAP0CG44"/>
<dbReference type="Proteomes" id="UP001408789">
    <property type="component" value="Unassembled WGS sequence"/>
</dbReference>
<dbReference type="Pfam" id="PF00560">
    <property type="entry name" value="LRR_1"/>
    <property type="match status" value="2"/>
</dbReference>
<dbReference type="SUPFAM" id="SSF52058">
    <property type="entry name" value="L domain-like"/>
    <property type="match status" value="1"/>
</dbReference>
<feature type="chain" id="PRO_5044711416" description="Polygalacturonase-inhibiting protein" evidence="6">
    <location>
        <begin position="27"/>
        <end position="333"/>
    </location>
</feature>
<evidence type="ECO:0000256" key="6">
    <source>
        <dbReference type="SAM" id="SignalP"/>
    </source>
</evidence>
<evidence type="ECO:0000259" key="8">
    <source>
        <dbReference type="Pfam" id="PF23598"/>
    </source>
</evidence>
<evidence type="ECO:0000259" key="7">
    <source>
        <dbReference type="Pfam" id="PF08263"/>
    </source>
</evidence>
<accession>A0AAP0CG44</accession>
<organism evidence="9 11">
    <name type="scientific">Deinandra increscens subsp. villosa</name>
    <dbReference type="NCBI Taxonomy" id="3103831"/>
    <lineage>
        <taxon>Eukaryota</taxon>
        <taxon>Viridiplantae</taxon>
        <taxon>Streptophyta</taxon>
        <taxon>Embryophyta</taxon>
        <taxon>Tracheophyta</taxon>
        <taxon>Spermatophyta</taxon>
        <taxon>Magnoliopsida</taxon>
        <taxon>eudicotyledons</taxon>
        <taxon>Gunneridae</taxon>
        <taxon>Pentapetalae</taxon>
        <taxon>asterids</taxon>
        <taxon>campanulids</taxon>
        <taxon>Asterales</taxon>
        <taxon>Asteraceae</taxon>
        <taxon>Asteroideae</taxon>
        <taxon>Heliantheae alliance</taxon>
        <taxon>Madieae</taxon>
        <taxon>Madiinae</taxon>
        <taxon>Deinandra</taxon>
    </lineage>
</organism>
<keyword evidence="3 6" id="KW-0732">Signal</keyword>
<evidence type="ECO:0000256" key="1">
    <source>
        <dbReference type="ARBA" id="ARBA00004196"/>
    </source>
</evidence>
<keyword evidence="4" id="KW-0677">Repeat</keyword>
<evidence type="ECO:0000256" key="3">
    <source>
        <dbReference type="ARBA" id="ARBA00022729"/>
    </source>
</evidence>
<dbReference type="PANTHER" id="PTHR48059">
    <property type="entry name" value="POLYGALACTURONASE INHIBITOR 1"/>
    <property type="match status" value="1"/>
</dbReference>
<evidence type="ECO:0000256" key="5">
    <source>
        <dbReference type="ARBA" id="ARBA00038043"/>
    </source>
</evidence>
<sequence>MKTSLITFTATVTVILLCSTLPLSLSQRCNVKDQITLLRIKNSLGNPTVLASWTSNSDCCKWHYVECDLYNDRIKSLTIFSGNISAPIPDTLGNLPYLETLILRKLTNLTGQIPATITKLVHLKTLTLSWTNLSGPIPSFLSQLKTLTTLDLSYNNFNGSIPPELATLPNLESLHLDRNALTGPIPDSFGNFTGKVPAIYLSHNLLNGTVPKSLAQVNFTWLDLSRNKLQGDLSVFFGTNKTIETADFSRNLFEFNFTTLNEFPSSLSVLDLNHNSIYGSLPETLTGLQLQSLNVSYNRLCGEIPVGGRLQNYDNTAYFHNRCLCGFPLQACF</sequence>
<dbReference type="InterPro" id="IPR055414">
    <property type="entry name" value="LRR_R13L4/SHOC2-like"/>
</dbReference>
<dbReference type="Gene3D" id="3.80.10.10">
    <property type="entry name" value="Ribonuclease Inhibitor"/>
    <property type="match status" value="1"/>
</dbReference>
<evidence type="ECO:0008006" key="12">
    <source>
        <dbReference type="Google" id="ProtNLM"/>
    </source>
</evidence>
<evidence type="ECO:0000313" key="9">
    <source>
        <dbReference type="EMBL" id="KAK9055461.1"/>
    </source>
</evidence>
<dbReference type="InterPro" id="IPR001611">
    <property type="entry name" value="Leu-rich_rpt"/>
</dbReference>
<protein>
    <recommendedName>
        <fullName evidence="12">Polygalacturonase-inhibiting protein</fullName>
    </recommendedName>
</protein>
<comment type="subcellular location">
    <subcellularLocation>
        <location evidence="1">Cell envelope</location>
    </subcellularLocation>
</comment>
<reference evidence="9 11" key="1">
    <citation type="submission" date="2024-04" db="EMBL/GenBank/DDBJ databases">
        <title>The reference genome of an endangered Asteraceae, Deinandra increscens subsp. villosa, native to the Central Coast of California.</title>
        <authorList>
            <person name="Guilliams M."/>
            <person name="Hasenstab-Lehman K."/>
            <person name="Meyer R."/>
            <person name="Mcevoy S."/>
        </authorList>
    </citation>
    <scope>NUCLEOTIDE SEQUENCE [LARGE SCALE GENOMIC DNA]</scope>
    <source>
        <tissue evidence="9">Leaf</tissue>
    </source>
</reference>
<keyword evidence="11" id="KW-1185">Reference proteome</keyword>
<feature type="domain" description="Disease resistance R13L4/SHOC-2-like LRR" evidence="8">
    <location>
        <begin position="74"/>
        <end position="193"/>
    </location>
</feature>